<dbReference type="Pfam" id="PF01613">
    <property type="entry name" value="Flavin_Reduct"/>
    <property type="match status" value="1"/>
</dbReference>
<dbReference type="SMART" id="SM00903">
    <property type="entry name" value="Flavin_Reduct"/>
    <property type="match status" value="1"/>
</dbReference>
<dbReference type="PANTHER" id="PTHR33798:SF5">
    <property type="entry name" value="FLAVIN REDUCTASE LIKE DOMAIN-CONTAINING PROTEIN"/>
    <property type="match status" value="1"/>
</dbReference>
<dbReference type="OrthoDB" id="9794638at2"/>
<evidence type="ECO:0000313" key="7">
    <source>
        <dbReference type="Proteomes" id="UP000074108"/>
    </source>
</evidence>
<dbReference type="Gene3D" id="2.30.110.10">
    <property type="entry name" value="Electron Transport, Fmn-binding Protein, Chain A"/>
    <property type="match status" value="1"/>
</dbReference>
<dbReference type="EMBL" id="LDYG01000019">
    <property type="protein sequence ID" value="KUP07905.1"/>
    <property type="molecule type" value="Genomic_DNA"/>
</dbReference>
<accession>A0A147KAZ7</accession>
<dbReference type="GO" id="GO:0016646">
    <property type="term" value="F:oxidoreductase activity, acting on the CH-NH group of donors, NAD or NADP as acceptor"/>
    <property type="evidence" value="ECO:0007669"/>
    <property type="project" value="UniProtKB-ARBA"/>
</dbReference>
<evidence type="ECO:0000313" key="6">
    <source>
        <dbReference type="EMBL" id="KUP07905.1"/>
    </source>
</evidence>
<evidence type="ECO:0000256" key="1">
    <source>
        <dbReference type="ARBA" id="ARBA00001917"/>
    </source>
</evidence>
<comment type="cofactor">
    <cofactor evidence="1">
        <name>FMN</name>
        <dbReference type="ChEBI" id="CHEBI:58210"/>
    </cofactor>
</comment>
<evidence type="ECO:0000256" key="4">
    <source>
        <dbReference type="ARBA" id="ARBA00038054"/>
    </source>
</evidence>
<dbReference type="InterPro" id="IPR002563">
    <property type="entry name" value="Flavin_Rdtase-like_dom"/>
</dbReference>
<protein>
    <recommendedName>
        <fullName evidence="5">Flavin reductase like domain-containing protein</fullName>
    </recommendedName>
</protein>
<feature type="domain" description="Flavin reductase like" evidence="5">
    <location>
        <begin position="19"/>
        <end position="175"/>
    </location>
</feature>
<reference evidence="6 7" key="1">
    <citation type="journal article" date="2016" name="Front. Microbiol.">
        <title>Microevolution Analysis of Bacillus coahuilensis Unveils Differences in Phosphorus Acquisition Strategies and Their Regulation.</title>
        <authorList>
            <person name="Gomez-Lunar Z."/>
            <person name="Hernandez-Gonzalez I."/>
            <person name="Rodriguez-Torres M.D."/>
            <person name="Souza V."/>
            <person name="Olmedo-Alvarez G."/>
        </authorList>
    </citation>
    <scope>NUCLEOTIDE SEQUENCE [LARGE SCALE GENOMIC DNA]</scope>
    <source>
        <strain evidence="7">p1.1.43</strain>
    </source>
</reference>
<dbReference type="AlphaFoldDB" id="A0A147KAZ7"/>
<gene>
    <name evidence="6" type="ORF">Q75_03880</name>
</gene>
<evidence type="ECO:0000256" key="3">
    <source>
        <dbReference type="ARBA" id="ARBA00022643"/>
    </source>
</evidence>
<organism evidence="6 7">
    <name type="scientific">Bacillus coahuilensis p1.1.43</name>
    <dbReference type="NCBI Taxonomy" id="1150625"/>
    <lineage>
        <taxon>Bacteria</taxon>
        <taxon>Bacillati</taxon>
        <taxon>Bacillota</taxon>
        <taxon>Bacilli</taxon>
        <taxon>Bacillales</taxon>
        <taxon>Bacillaceae</taxon>
        <taxon>Bacillus</taxon>
    </lineage>
</organism>
<dbReference type="STRING" id="1150625.Q75_03880"/>
<dbReference type="InterPro" id="IPR012349">
    <property type="entry name" value="Split_barrel_FMN-bd"/>
</dbReference>
<comment type="similarity">
    <text evidence="4">Belongs to the flavoredoxin family.</text>
</comment>
<dbReference type="Proteomes" id="UP000074108">
    <property type="component" value="Unassembled WGS sequence"/>
</dbReference>
<keyword evidence="2" id="KW-0285">Flavoprotein</keyword>
<comment type="caution">
    <text evidence="6">The sequence shown here is derived from an EMBL/GenBank/DDBJ whole genome shotgun (WGS) entry which is preliminary data.</text>
</comment>
<dbReference type="PANTHER" id="PTHR33798">
    <property type="entry name" value="FLAVOPROTEIN OXYGENASE"/>
    <property type="match status" value="1"/>
</dbReference>
<keyword evidence="3" id="KW-0288">FMN</keyword>
<evidence type="ECO:0000256" key="2">
    <source>
        <dbReference type="ARBA" id="ARBA00022630"/>
    </source>
</evidence>
<dbReference type="PATRIC" id="fig|1150625.3.peg.811"/>
<dbReference type="SUPFAM" id="SSF50475">
    <property type="entry name" value="FMN-binding split barrel"/>
    <property type="match status" value="1"/>
</dbReference>
<sequence length="203" mass="22305">MNIRPEELVWNERYKLLIGSILPRPIAFVSTINDNGESNLAPFSFYTAICADPMLVCFSPMRNGVSGEKKDTLKNIEETNEFVINVVSGDIVERMNVTAQNVPGGVDEFDLAGLTKKKSSMVSAYRVGESKVSLECVLHDLHHYGDVPGSGSLVVGRVVAAHIDEAAFDSGRIRTEVLKPIGRMAGQVYTNPLAEMFELERKS</sequence>
<name>A0A147KAZ7_9BACI</name>
<evidence type="ECO:0000259" key="5">
    <source>
        <dbReference type="SMART" id="SM00903"/>
    </source>
</evidence>
<keyword evidence="7" id="KW-1185">Reference proteome</keyword>
<dbReference type="GO" id="GO:0010181">
    <property type="term" value="F:FMN binding"/>
    <property type="evidence" value="ECO:0007669"/>
    <property type="project" value="InterPro"/>
</dbReference>
<proteinExistence type="inferred from homology"/>